<accession>A0A7S3YF94</accession>
<evidence type="ECO:0000256" key="1">
    <source>
        <dbReference type="SAM" id="MobiDB-lite"/>
    </source>
</evidence>
<name>A0A7S3YF94_9EUKA</name>
<gene>
    <name evidence="2" type="ORF">LGLO00237_LOCUS3872</name>
</gene>
<feature type="compositionally biased region" description="Basic and acidic residues" evidence="1">
    <location>
        <begin position="59"/>
        <end position="83"/>
    </location>
</feature>
<organism evidence="2">
    <name type="scientific">Lotharella globosa</name>
    <dbReference type="NCBI Taxonomy" id="91324"/>
    <lineage>
        <taxon>Eukaryota</taxon>
        <taxon>Sar</taxon>
        <taxon>Rhizaria</taxon>
        <taxon>Cercozoa</taxon>
        <taxon>Chlorarachniophyceae</taxon>
        <taxon>Lotharella</taxon>
    </lineage>
</organism>
<reference evidence="2" key="1">
    <citation type="submission" date="2021-01" db="EMBL/GenBank/DDBJ databases">
        <authorList>
            <person name="Corre E."/>
            <person name="Pelletier E."/>
            <person name="Niang G."/>
            <person name="Scheremetjew M."/>
            <person name="Finn R."/>
            <person name="Kale V."/>
            <person name="Holt S."/>
            <person name="Cochrane G."/>
            <person name="Meng A."/>
            <person name="Brown T."/>
            <person name="Cohen L."/>
        </authorList>
    </citation>
    <scope>NUCLEOTIDE SEQUENCE</scope>
    <source>
        <strain evidence="2">CCCM811</strain>
    </source>
</reference>
<feature type="compositionally biased region" description="Basic residues" evidence="1">
    <location>
        <begin position="101"/>
        <end position="110"/>
    </location>
</feature>
<feature type="compositionally biased region" description="Basic residues" evidence="1">
    <location>
        <begin position="44"/>
        <end position="53"/>
    </location>
</feature>
<evidence type="ECO:0000313" key="2">
    <source>
        <dbReference type="EMBL" id="CAE0649807.1"/>
    </source>
</evidence>
<proteinExistence type="predicted"/>
<dbReference type="EMBL" id="HBIV01005417">
    <property type="protein sequence ID" value="CAE0649807.1"/>
    <property type="molecule type" value="Transcribed_RNA"/>
</dbReference>
<feature type="compositionally biased region" description="Polar residues" evidence="1">
    <location>
        <begin position="85"/>
        <end position="98"/>
    </location>
</feature>
<dbReference type="AlphaFoldDB" id="A0A7S3YF94"/>
<feature type="region of interest" description="Disordered" evidence="1">
    <location>
        <begin position="36"/>
        <end position="117"/>
    </location>
</feature>
<protein>
    <submittedName>
        <fullName evidence="2">Uncharacterized protein</fullName>
    </submittedName>
</protein>
<sequence length="117" mass="13378">MMCFSSRFELWTGYEGRRGSTSTRWAVRGDQKESTALFDVSKPKAPRTKRRRKSQTEMSSRRTNFDSKDDNGSESRCASRDLESTDSSVVSAVHSITPTKKAMRSQRKRSAREFEGK</sequence>